<comment type="pathway">
    <text evidence="2 9">Carotenoid biosynthesis.</text>
</comment>
<keyword evidence="12" id="KW-1185">Reference proteome</keyword>
<evidence type="ECO:0000256" key="3">
    <source>
        <dbReference type="ARBA" id="ARBA00006046"/>
    </source>
</evidence>
<evidence type="ECO:0000256" key="7">
    <source>
        <dbReference type="ARBA" id="ARBA00023002"/>
    </source>
</evidence>
<evidence type="ECO:0000313" key="12">
    <source>
        <dbReference type="Proteomes" id="UP000830116"/>
    </source>
</evidence>
<feature type="domain" description="Amine oxidase" evidence="10">
    <location>
        <begin position="14"/>
        <end position="489"/>
    </location>
</feature>
<dbReference type="InterPro" id="IPR008150">
    <property type="entry name" value="Phytoene_DH_bac_CS"/>
</dbReference>
<dbReference type="InterPro" id="IPR036188">
    <property type="entry name" value="FAD/NAD-bd_sf"/>
</dbReference>
<dbReference type="Pfam" id="PF01593">
    <property type="entry name" value="Amino_oxidase"/>
    <property type="match status" value="1"/>
</dbReference>
<dbReference type="Proteomes" id="UP000830116">
    <property type="component" value="Chromosome"/>
</dbReference>
<gene>
    <name evidence="11" type="ORF">MNR06_10085</name>
</gene>
<comment type="cofactor">
    <cofactor evidence="1">
        <name>FAD</name>
        <dbReference type="ChEBI" id="CHEBI:57692"/>
    </cofactor>
</comment>
<keyword evidence="6" id="KW-0274">FAD</keyword>
<evidence type="ECO:0000313" key="11">
    <source>
        <dbReference type="EMBL" id="UOF00049.1"/>
    </source>
</evidence>
<dbReference type="PANTHER" id="PTHR43734:SF3">
    <property type="entry name" value="B-CAROTENE KETOLASE"/>
    <property type="match status" value="1"/>
</dbReference>
<evidence type="ECO:0000256" key="1">
    <source>
        <dbReference type="ARBA" id="ARBA00001974"/>
    </source>
</evidence>
<dbReference type="RefSeq" id="WP_243535638.1">
    <property type="nucleotide sequence ID" value="NZ_CP093442.1"/>
</dbReference>
<evidence type="ECO:0000256" key="2">
    <source>
        <dbReference type="ARBA" id="ARBA00004829"/>
    </source>
</evidence>
<dbReference type="Gene3D" id="3.50.50.60">
    <property type="entry name" value="FAD/NAD(P)-binding domain"/>
    <property type="match status" value="3"/>
</dbReference>
<evidence type="ECO:0000256" key="6">
    <source>
        <dbReference type="ARBA" id="ARBA00022827"/>
    </source>
</evidence>
<dbReference type="PANTHER" id="PTHR43734">
    <property type="entry name" value="PHYTOENE DESATURASE"/>
    <property type="match status" value="1"/>
</dbReference>
<sequence length="495" mass="55004">MIRKNIAVIGSGFGGLAVAIRLQAQGHQVTIFEKQDQPGGRAAVFKENGFTFDAGPTVITAPETLEELFSIAGKSMKDYVELLPVTPFYKLFWEDGSVFDYCGDLEKTKSQIRKFSPMDEAGYLEFLKYSKEVYHEGYEKLAAEPFLNWWSMVKVAPQLAKLRADKSVYQIVSQYIKDDRLRQAFSFHSLLVGGNPFSTSSIYTLIHYLERAGGVFFPKGGTGALVQGLVRLFQDLGGVISLGNPVERITTNFGKVTGVVSKLHGPQTFDLVISNGDVVHTYKQLLQHESLAQPTAEKLEKMRHSMSLFLIYFGTKKTYPELAHHNVMFGPRYQALLNDIFFKGQLPNDFSLYLHAPTRSDASLAPEGHEAFYVLSPVSHLGNMDIDWDVEGPKYAEKILNYLEARYLPDLKQNLVVQKIFTPKDFSKNLNAHVGSAFSLEPILTQSAFFRTHNKDDKLKGLYFVGAGTHPGAGVPGVISSAKATAKVVMSDAGF</sequence>
<organism evidence="11 12">
    <name type="scientific">Bdellovibrio reynosensis</name>
    <dbReference type="NCBI Taxonomy" id="2835041"/>
    <lineage>
        <taxon>Bacteria</taxon>
        <taxon>Pseudomonadati</taxon>
        <taxon>Bdellovibrionota</taxon>
        <taxon>Bdellovibrionia</taxon>
        <taxon>Bdellovibrionales</taxon>
        <taxon>Pseudobdellovibrionaceae</taxon>
        <taxon>Bdellovibrio</taxon>
    </lineage>
</organism>
<evidence type="ECO:0000256" key="5">
    <source>
        <dbReference type="ARBA" id="ARBA00022746"/>
    </source>
</evidence>
<protein>
    <recommendedName>
        <fullName evidence="8">Phytoene dehydrogenase</fullName>
    </recommendedName>
</protein>
<evidence type="ECO:0000259" key="10">
    <source>
        <dbReference type="Pfam" id="PF01593"/>
    </source>
</evidence>
<evidence type="ECO:0000256" key="9">
    <source>
        <dbReference type="RuleBase" id="RU362075"/>
    </source>
</evidence>
<keyword evidence="5 9" id="KW-0125">Carotenoid biosynthesis</keyword>
<dbReference type="InterPro" id="IPR014105">
    <property type="entry name" value="Carotenoid/retinoid_OxRdtase"/>
</dbReference>
<reference evidence="11" key="1">
    <citation type="submission" date="2022-03" db="EMBL/GenBank/DDBJ databases">
        <title>Genome Identification and Characterization of new species Bdellovibrio reynosense LBG001 sp. nov. from a Mexico soil sample.</title>
        <authorList>
            <person name="Camilli A."/>
            <person name="Ajao Y."/>
            <person name="Guo X."/>
        </authorList>
    </citation>
    <scope>NUCLEOTIDE SEQUENCE</scope>
    <source>
        <strain evidence="11">LBG001</strain>
    </source>
</reference>
<evidence type="ECO:0000256" key="4">
    <source>
        <dbReference type="ARBA" id="ARBA00022630"/>
    </source>
</evidence>
<dbReference type="NCBIfam" id="TIGR02734">
    <property type="entry name" value="crtI_fam"/>
    <property type="match status" value="1"/>
</dbReference>
<dbReference type="PRINTS" id="PR00419">
    <property type="entry name" value="ADXRDTASE"/>
</dbReference>
<dbReference type="SUPFAM" id="SSF51905">
    <property type="entry name" value="FAD/NAD(P)-binding domain"/>
    <property type="match status" value="1"/>
</dbReference>
<accession>A0ABY4C5F1</accession>
<proteinExistence type="inferred from homology"/>
<keyword evidence="4" id="KW-0285">Flavoprotein</keyword>
<evidence type="ECO:0000256" key="8">
    <source>
        <dbReference type="ARBA" id="ARBA00031986"/>
    </source>
</evidence>
<dbReference type="PROSITE" id="PS00982">
    <property type="entry name" value="PHYTOENE_DH"/>
    <property type="match status" value="1"/>
</dbReference>
<comment type="similarity">
    <text evidence="3 9">Belongs to the carotenoid/retinoid oxidoreductase family.</text>
</comment>
<dbReference type="InterPro" id="IPR002937">
    <property type="entry name" value="Amino_oxidase"/>
</dbReference>
<dbReference type="EMBL" id="CP093442">
    <property type="protein sequence ID" value="UOF00049.1"/>
    <property type="molecule type" value="Genomic_DNA"/>
</dbReference>
<name>A0ABY4C5F1_9BACT</name>
<keyword evidence="7 9" id="KW-0560">Oxidoreductase</keyword>